<organism evidence="14 15">
    <name type="scientific">Sporolituus thermophilus DSM 23256</name>
    <dbReference type="NCBI Taxonomy" id="1123285"/>
    <lineage>
        <taxon>Bacteria</taxon>
        <taxon>Bacillati</taxon>
        <taxon>Bacillota</taxon>
        <taxon>Negativicutes</taxon>
        <taxon>Selenomonadales</taxon>
        <taxon>Sporomusaceae</taxon>
        <taxon>Sporolituus</taxon>
    </lineage>
</organism>
<reference evidence="15" key="1">
    <citation type="submission" date="2016-10" db="EMBL/GenBank/DDBJ databases">
        <authorList>
            <person name="Varghese N."/>
            <person name="Submissions S."/>
        </authorList>
    </citation>
    <scope>NUCLEOTIDE SEQUENCE [LARGE SCALE GENOMIC DNA]</scope>
    <source>
        <strain evidence="15">DSM 23256</strain>
    </source>
</reference>
<dbReference type="Proteomes" id="UP000243333">
    <property type="component" value="Unassembled WGS sequence"/>
</dbReference>
<dbReference type="GO" id="GO:0000050">
    <property type="term" value="P:urea cycle"/>
    <property type="evidence" value="ECO:0007669"/>
    <property type="project" value="UniProtKB-UniPathway"/>
</dbReference>
<keyword evidence="15" id="KW-1185">Reference proteome</keyword>
<name>A0A1G7ISJ9_9FIRM</name>
<evidence type="ECO:0000256" key="12">
    <source>
        <dbReference type="RuleBase" id="RU003684"/>
    </source>
</evidence>
<sequence length="323" mass="33628">MKKMRKGISVIGVPMWLGQTRFGANLGPDAIRAAGLVTRLKGLAYRVSDEGNIAVGTKAPYKRQDKTLKNLQPIVAASEKVAAKVSRTVAAGRFPLILGGDHSIAIGTLAGISRHYANLGVIWYDAHGDLNTPETTPSGNIHGMPLAASMGLGHPALTGIGGYVGKVKAENLVMIGIRDLDPGERLLIAERKIRVYTADDVSRLGIAQVIAETVDYLSARCDGVHLSFDLDGIDPLEVPGVGTPVAGGISYSDSLAALALLHRSGIITSAELVEVNPLLDREDRTVSAALALAGALFGEVADSEGICQPAAATPSVTASAAKR</sequence>
<feature type="binding site" evidence="10">
    <location>
        <position position="127"/>
    </location>
    <ligand>
        <name>Mn(2+)</name>
        <dbReference type="ChEBI" id="CHEBI:29035"/>
        <label>1</label>
    </ligand>
</feature>
<feature type="binding site" evidence="10">
    <location>
        <position position="125"/>
    </location>
    <ligand>
        <name>Mn(2+)</name>
        <dbReference type="ChEBI" id="CHEBI:29035"/>
        <label>1</label>
    </ligand>
</feature>
<evidence type="ECO:0000256" key="6">
    <source>
        <dbReference type="ARBA" id="ARBA00022801"/>
    </source>
</evidence>
<evidence type="ECO:0000256" key="13">
    <source>
        <dbReference type="RuleBase" id="RU361159"/>
    </source>
</evidence>
<feature type="binding site" evidence="10">
    <location>
        <position position="102"/>
    </location>
    <ligand>
        <name>Mn(2+)</name>
        <dbReference type="ChEBI" id="CHEBI:29035"/>
        <label>1</label>
    </ligand>
</feature>
<evidence type="ECO:0000256" key="3">
    <source>
        <dbReference type="ARBA" id="ARBA00018123"/>
    </source>
</evidence>
<evidence type="ECO:0000256" key="10">
    <source>
        <dbReference type="PIRSR" id="PIRSR036979-1"/>
    </source>
</evidence>
<accession>A0A1G7ISJ9</accession>
<keyword evidence="6 12" id="KW-0378">Hydrolase</keyword>
<evidence type="ECO:0000256" key="2">
    <source>
        <dbReference type="ARBA" id="ARBA00012168"/>
    </source>
</evidence>
<dbReference type="AlphaFoldDB" id="A0A1G7ISJ9"/>
<keyword evidence="4 13" id="KW-0056">Arginine metabolism</keyword>
<dbReference type="CDD" id="cd09989">
    <property type="entry name" value="Arginase"/>
    <property type="match status" value="1"/>
</dbReference>
<dbReference type="PANTHER" id="PTHR43782">
    <property type="entry name" value="ARGINASE"/>
    <property type="match status" value="1"/>
</dbReference>
<comment type="similarity">
    <text evidence="11 12">Belongs to the arginase family.</text>
</comment>
<evidence type="ECO:0000256" key="9">
    <source>
        <dbReference type="NCBIfam" id="TIGR01229"/>
    </source>
</evidence>
<feature type="binding site" evidence="10">
    <location>
        <position position="229"/>
    </location>
    <ligand>
        <name>Mn(2+)</name>
        <dbReference type="ChEBI" id="CHEBI:29035"/>
        <label>1</label>
    </ligand>
</feature>
<dbReference type="GO" id="GO:0004053">
    <property type="term" value="F:arginase activity"/>
    <property type="evidence" value="ECO:0007669"/>
    <property type="project" value="UniProtKB-UniRule"/>
</dbReference>
<dbReference type="Pfam" id="PF00491">
    <property type="entry name" value="Arginase"/>
    <property type="match status" value="1"/>
</dbReference>
<evidence type="ECO:0000256" key="4">
    <source>
        <dbReference type="ARBA" id="ARBA00022503"/>
    </source>
</evidence>
<comment type="catalytic activity">
    <reaction evidence="8 13">
        <text>L-arginine + H2O = urea + L-ornithine</text>
        <dbReference type="Rhea" id="RHEA:20569"/>
        <dbReference type="ChEBI" id="CHEBI:15377"/>
        <dbReference type="ChEBI" id="CHEBI:16199"/>
        <dbReference type="ChEBI" id="CHEBI:32682"/>
        <dbReference type="ChEBI" id="CHEBI:46911"/>
        <dbReference type="EC" id="3.5.3.1"/>
    </reaction>
</comment>
<evidence type="ECO:0000256" key="11">
    <source>
        <dbReference type="PROSITE-ProRule" id="PRU00742"/>
    </source>
</evidence>
<dbReference type="InterPro" id="IPR014033">
    <property type="entry name" value="Arginase"/>
</dbReference>
<evidence type="ECO:0000313" key="15">
    <source>
        <dbReference type="Proteomes" id="UP000243333"/>
    </source>
</evidence>
<evidence type="ECO:0000256" key="7">
    <source>
        <dbReference type="ARBA" id="ARBA00023211"/>
    </source>
</evidence>
<dbReference type="InterPro" id="IPR006035">
    <property type="entry name" value="Ureohydrolase"/>
</dbReference>
<dbReference type="EMBL" id="FNBU01000003">
    <property type="protein sequence ID" value="SDF15524.1"/>
    <property type="molecule type" value="Genomic_DNA"/>
</dbReference>
<dbReference type="GO" id="GO:0005737">
    <property type="term" value="C:cytoplasm"/>
    <property type="evidence" value="ECO:0007669"/>
    <property type="project" value="TreeGrafter"/>
</dbReference>
<dbReference type="PIRSF" id="PIRSF036979">
    <property type="entry name" value="Arginase"/>
    <property type="match status" value="1"/>
</dbReference>
<feature type="binding site" evidence="10">
    <location>
        <position position="231"/>
    </location>
    <ligand>
        <name>Mn(2+)</name>
        <dbReference type="ChEBI" id="CHEBI:29035"/>
        <label>1</label>
    </ligand>
</feature>
<comment type="cofactor">
    <cofactor evidence="10 13">
        <name>Mn(2+)</name>
        <dbReference type="ChEBI" id="CHEBI:29035"/>
    </cofactor>
    <text evidence="10 13">Binds 2 manganese ions per subunit.</text>
</comment>
<comment type="pathway">
    <text evidence="1">Nitrogen metabolism; urea cycle; L-ornithine and urea from L-arginine: step 1/1.</text>
</comment>
<dbReference type="InterPro" id="IPR023696">
    <property type="entry name" value="Ureohydrolase_dom_sf"/>
</dbReference>
<evidence type="ECO:0000256" key="8">
    <source>
        <dbReference type="ARBA" id="ARBA00047391"/>
    </source>
</evidence>
<gene>
    <name evidence="14" type="ORF">SAMN05660235_00619</name>
</gene>
<dbReference type="PROSITE" id="PS01053">
    <property type="entry name" value="ARGINASE_1"/>
    <property type="match status" value="1"/>
</dbReference>
<keyword evidence="7 10" id="KW-0464">Manganese</keyword>
<dbReference type="Gene3D" id="3.40.800.10">
    <property type="entry name" value="Ureohydrolase domain"/>
    <property type="match status" value="1"/>
</dbReference>
<dbReference type="STRING" id="1123285.SAMN05660235_00619"/>
<dbReference type="GO" id="GO:0030145">
    <property type="term" value="F:manganese ion binding"/>
    <property type="evidence" value="ECO:0007669"/>
    <property type="project" value="TreeGrafter"/>
</dbReference>
<dbReference type="UniPathway" id="UPA00158">
    <property type="reaction ID" value="UER00270"/>
</dbReference>
<proteinExistence type="inferred from homology"/>
<evidence type="ECO:0000256" key="5">
    <source>
        <dbReference type="ARBA" id="ARBA00022723"/>
    </source>
</evidence>
<feature type="binding site" evidence="10">
    <location>
        <position position="129"/>
    </location>
    <ligand>
        <name>Mn(2+)</name>
        <dbReference type="ChEBI" id="CHEBI:29035"/>
        <label>1</label>
    </ligand>
</feature>
<dbReference type="FunFam" id="3.40.800.10:FF:000005">
    <property type="entry name" value="Arginase"/>
    <property type="match status" value="1"/>
</dbReference>
<evidence type="ECO:0000313" key="14">
    <source>
        <dbReference type="EMBL" id="SDF15524.1"/>
    </source>
</evidence>
<dbReference type="OrthoDB" id="9789727at2"/>
<protein>
    <recommendedName>
        <fullName evidence="3 9">Arginase</fullName>
        <ecNumber evidence="2 9">3.5.3.1</ecNumber>
    </recommendedName>
</protein>
<keyword evidence="5 10" id="KW-0479">Metal-binding</keyword>
<dbReference type="PROSITE" id="PS51409">
    <property type="entry name" value="ARGINASE_2"/>
    <property type="match status" value="1"/>
</dbReference>
<dbReference type="EC" id="3.5.3.1" evidence="2 9"/>
<dbReference type="PRINTS" id="PR00116">
    <property type="entry name" value="ARGINASE"/>
</dbReference>
<dbReference type="PANTHER" id="PTHR43782:SF3">
    <property type="entry name" value="ARGINASE"/>
    <property type="match status" value="1"/>
</dbReference>
<dbReference type="InterPro" id="IPR020855">
    <property type="entry name" value="Ureohydrolase_Mn_BS"/>
</dbReference>
<dbReference type="GO" id="GO:0006525">
    <property type="term" value="P:arginine metabolic process"/>
    <property type="evidence" value="ECO:0007669"/>
    <property type="project" value="UniProtKB-KW"/>
</dbReference>
<dbReference type="NCBIfam" id="TIGR01229">
    <property type="entry name" value="rocF_arginase"/>
    <property type="match status" value="1"/>
</dbReference>
<evidence type="ECO:0000256" key="1">
    <source>
        <dbReference type="ARBA" id="ARBA00005098"/>
    </source>
</evidence>
<dbReference type="SUPFAM" id="SSF52768">
    <property type="entry name" value="Arginase/deacetylase"/>
    <property type="match status" value="1"/>
</dbReference>